<comment type="caution">
    <text evidence="1">The sequence shown here is derived from an EMBL/GenBank/DDBJ whole genome shotgun (WGS) entry which is preliminary data.</text>
</comment>
<organism evidence="1 2">
    <name type="scientific">Deinococcus arcticus</name>
    <dbReference type="NCBI Taxonomy" id="2136176"/>
    <lineage>
        <taxon>Bacteria</taxon>
        <taxon>Thermotogati</taxon>
        <taxon>Deinococcota</taxon>
        <taxon>Deinococci</taxon>
        <taxon>Deinococcales</taxon>
        <taxon>Deinococcaceae</taxon>
        <taxon>Deinococcus</taxon>
    </lineage>
</organism>
<proteinExistence type="predicted"/>
<reference evidence="1 2" key="1">
    <citation type="submission" date="2018-03" db="EMBL/GenBank/DDBJ databases">
        <title>Draft genome of Deinococcus sp. OD32.</title>
        <authorList>
            <person name="Wang X.-P."/>
            <person name="Du Z.-J."/>
        </authorList>
    </citation>
    <scope>NUCLEOTIDE SEQUENCE [LARGE SCALE GENOMIC DNA]</scope>
    <source>
        <strain evidence="1 2">OD32</strain>
    </source>
</reference>
<name>A0A2T3W9N7_9DEIO</name>
<dbReference type="Proteomes" id="UP000240317">
    <property type="component" value="Unassembled WGS sequence"/>
</dbReference>
<gene>
    <name evidence="1" type="ORF">C8263_05075</name>
</gene>
<evidence type="ECO:0000313" key="2">
    <source>
        <dbReference type="Proteomes" id="UP000240317"/>
    </source>
</evidence>
<protein>
    <submittedName>
        <fullName evidence="1">Uncharacterized protein</fullName>
    </submittedName>
</protein>
<dbReference type="EMBL" id="PYSV01000004">
    <property type="protein sequence ID" value="PTA68628.1"/>
    <property type="molecule type" value="Genomic_DNA"/>
</dbReference>
<evidence type="ECO:0000313" key="1">
    <source>
        <dbReference type="EMBL" id="PTA68628.1"/>
    </source>
</evidence>
<dbReference type="AlphaFoldDB" id="A0A2T3W9N7"/>
<sequence>MGLLAPFSAGDDRQVLLARGSVDAAGRLSLPLPDPAQLAGRLVPLNEWLLPVNPADCARYEGQIVFSWPAATVFPVPELLVAPAGTQFPSLGSVVGEHLWGSAPRLNSEVNVLGDGPDTAAQVRDYRLVYVPGAVTVRGESRCVPEAGLTEVLTVDLNLAPGWSLLQQDDDYSGEDLRRRLSVAPADTVSLWQLR</sequence>
<keyword evidence="2" id="KW-1185">Reference proteome</keyword>
<accession>A0A2T3W9N7</accession>